<dbReference type="GO" id="GO:0003723">
    <property type="term" value="F:RNA binding"/>
    <property type="evidence" value="ECO:0007669"/>
    <property type="project" value="TreeGrafter"/>
</dbReference>
<sequence>MVKHNNEIPHQHFKKDWQGYVIISFYAAFIVRVFENARRIAFIFSLFSLYAREPRSLTNFNLFSYYRNCSQSFVRTWFNQAGRKKSRRIAREKKAKATFPRPVSGALRPAVQCPTQRYNFKQRLGRGFTLEELKAAGIPKKLAPTIGICVDHRRKNRSEESLTTNVERLKAYMSNLILFPRKNSKPKHGDADKATIAAATQHKGATIMPLEKKKSGAVEMVTVTDEMKSFKAYQKLRTEMMNVWQVGPRIKKAEEAAKKAEEDAKLAKMK</sequence>
<accession>K8EBX2</accession>
<dbReference type="PANTHER" id="PTHR11722:SF0">
    <property type="entry name" value="LARGE RIBOSOMAL SUBUNIT PROTEIN EL13"/>
    <property type="match status" value="1"/>
</dbReference>
<dbReference type="KEGG" id="bpg:Bathy03g05640"/>
<dbReference type="GO" id="GO:0003735">
    <property type="term" value="F:structural constituent of ribosome"/>
    <property type="evidence" value="ECO:0007669"/>
    <property type="project" value="InterPro"/>
</dbReference>
<keyword evidence="5" id="KW-0472">Membrane</keyword>
<gene>
    <name evidence="6" type="ORF">Bathy03g05640</name>
</gene>
<protein>
    <recommendedName>
        <fullName evidence="4">60S ribosomal protein L13</fullName>
    </recommendedName>
</protein>
<dbReference type="PANTHER" id="PTHR11722">
    <property type="entry name" value="60S RIBOSOMAL PROTEIN L13"/>
    <property type="match status" value="1"/>
</dbReference>
<evidence type="ECO:0000256" key="1">
    <source>
        <dbReference type="ARBA" id="ARBA00005640"/>
    </source>
</evidence>
<keyword evidence="7" id="KW-1185">Reference proteome</keyword>
<name>K8EBX2_9CHLO</name>
<reference evidence="6 7" key="1">
    <citation type="submission" date="2011-10" db="EMBL/GenBank/DDBJ databases">
        <authorList>
            <person name="Genoscope - CEA"/>
        </authorList>
    </citation>
    <scope>NUCLEOTIDE SEQUENCE [LARGE SCALE GENOMIC DNA]</scope>
    <source>
        <strain evidence="6 7">RCC 1105</strain>
    </source>
</reference>
<evidence type="ECO:0000256" key="5">
    <source>
        <dbReference type="SAM" id="Phobius"/>
    </source>
</evidence>
<dbReference type="GO" id="GO:0022625">
    <property type="term" value="C:cytosolic large ribosomal subunit"/>
    <property type="evidence" value="ECO:0007669"/>
    <property type="project" value="TreeGrafter"/>
</dbReference>
<evidence type="ECO:0000313" key="6">
    <source>
        <dbReference type="EMBL" id="CCO15442.1"/>
    </source>
</evidence>
<dbReference type="HAMAP" id="MF_00499">
    <property type="entry name" value="Ribosomal_eL13"/>
    <property type="match status" value="1"/>
</dbReference>
<dbReference type="PROSITE" id="PS01104">
    <property type="entry name" value="RIBOSOMAL_L13E"/>
    <property type="match status" value="1"/>
</dbReference>
<dbReference type="STRING" id="41875.K8EBX2"/>
<dbReference type="eggNOG" id="KOG3295">
    <property type="taxonomic scope" value="Eukaryota"/>
</dbReference>
<evidence type="ECO:0000313" key="7">
    <source>
        <dbReference type="Proteomes" id="UP000198341"/>
    </source>
</evidence>
<dbReference type="AlphaFoldDB" id="K8EBX2"/>
<dbReference type="Proteomes" id="UP000198341">
    <property type="component" value="Chromosome 3"/>
</dbReference>
<dbReference type="OrthoDB" id="10264538at2759"/>
<evidence type="ECO:0000256" key="2">
    <source>
        <dbReference type="ARBA" id="ARBA00022980"/>
    </source>
</evidence>
<dbReference type="Pfam" id="PF01294">
    <property type="entry name" value="Ribosomal_L13e"/>
    <property type="match status" value="1"/>
</dbReference>
<keyword evidence="5" id="KW-0812">Transmembrane</keyword>
<evidence type="ECO:0000256" key="3">
    <source>
        <dbReference type="ARBA" id="ARBA00023274"/>
    </source>
</evidence>
<feature type="transmembrane region" description="Helical" evidence="5">
    <location>
        <begin position="17"/>
        <end position="34"/>
    </location>
</feature>
<keyword evidence="5" id="KW-1133">Transmembrane helix</keyword>
<proteinExistence type="inferred from homology"/>
<keyword evidence="2 4" id="KW-0689">Ribosomal protein</keyword>
<dbReference type="GeneID" id="19017101"/>
<dbReference type="InterPro" id="IPR018256">
    <property type="entry name" value="Ribosomal_eL13_CS"/>
</dbReference>
<keyword evidence="3 4" id="KW-0687">Ribonucleoprotein</keyword>
<comment type="similarity">
    <text evidence="1 4">Belongs to the eukaryotic ribosomal protein eL13 family.</text>
</comment>
<dbReference type="InterPro" id="IPR001380">
    <property type="entry name" value="Ribosomal_eL13"/>
</dbReference>
<dbReference type="GO" id="GO:0006412">
    <property type="term" value="P:translation"/>
    <property type="evidence" value="ECO:0007669"/>
    <property type="project" value="InterPro"/>
</dbReference>
<organism evidence="6 7">
    <name type="scientific">Bathycoccus prasinos</name>
    <dbReference type="NCBI Taxonomy" id="41875"/>
    <lineage>
        <taxon>Eukaryota</taxon>
        <taxon>Viridiplantae</taxon>
        <taxon>Chlorophyta</taxon>
        <taxon>Mamiellophyceae</taxon>
        <taxon>Mamiellales</taxon>
        <taxon>Bathycoccaceae</taxon>
        <taxon>Bathycoccus</taxon>
    </lineage>
</organism>
<dbReference type="EMBL" id="FO082276">
    <property type="protein sequence ID" value="CCO15442.1"/>
    <property type="molecule type" value="Genomic_DNA"/>
</dbReference>
<dbReference type="RefSeq" id="XP_007514005.1">
    <property type="nucleotide sequence ID" value="XM_007513943.1"/>
</dbReference>
<evidence type="ECO:0000256" key="4">
    <source>
        <dbReference type="RuleBase" id="RU000572"/>
    </source>
</evidence>
<dbReference type="Gene3D" id="1.20.5.110">
    <property type="match status" value="1"/>
</dbReference>